<feature type="transmembrane region" description="Helical" evidence="10">
    <location>
        <begin position="263"/>
        <end position="286"/>
    </location>
</feature>
<dbReference type="Gene3D" id="1.20.1070.10">
    <property type="entry name" value="Rhodopsin 7-helix transmembrane proteins"/>
    <property type="match status" value="1"/>
</dbReference>
<evidence type="ECO:0000313" key="12">
    <source>
        <dbReference type="EnsemblMetazoa" id="XP_038076924.1"/>
    </source>
</evidence>
<dbReference type="PANTHER" id="PTHR24249">
    <property type="entry name" value="HISTAMINE RECEPTOR-RELATED G-PROTEIN COUPLED RECEPTOR"/>
    <property type="match status" value="1"/>
</dbReference>
<evidence type="ECO:0000313" key="13">
    <source>
        <dbReference type="Proteomes" id="UP000887568"/>
    </source>
</evidence>
<dbReference type="PROSITE" id="PS00237">
    <property type="entry name" value="G_PROTEIN_RECEP_F1_1"/>
    <property type="match status" value="1"/>
</dbReference>
<keyword evidence="4 10" id="KW-1133">Transmembrane helix</keyword>
<dbReference type="OMA" id="FIVIRTF"/>
<dbReference type="InterPro" id="IPR017452">
    <property type="entry name" value="GPCR_Rhodpsn_7TM"/>
</dbReference>
<proteinExistence type="inferred from homology"/>
<organism evidence="12 13">
    <name type="scientific">Patiria miniata</name>
    <name type="common">Bat star</name>
    <name type="synonym">Asterina miniata</name>
    <dbReference type="NCBI Taxonomy" id="46514"/>
    <lineage>
        <taxon>Eukaryota</taxon>
        <taxon>Metazoa</taxon>
        <taxon>Echinodermata</taxon>
        <taxon>Eleutherozoa</taxon>
        <taxon>Asterozoa</taxon>
        <taxon>Asteroidea</taxon>
        <taxon>Valvatacea</taxon>
        <taxon>Valvatida</taxon>
        <taxon>Asterinidae</taxon>
        <taxon>Patiria</taxon>
    </lineage>
</organism>
<evidence type="ECO:0000256" key="2">
    <source>
        <dbReference type="ARBA" id="ARBA00022475"/>
    </source>
</evidence>
<sequence length="314" mass="35752">MSNSSADFYPTSGLSPFLIVLRTSFITLLSLLIITGNIFSIVVTRRMNNMADSTKVLMTSLAVYDFLVGVVSSFSIFASAMDRWPFGDWGCRIITVIKTIVLIMSLDSILLLNTERYIAVTWPYKFPVWCTRRRTIIFVIFTSSLSCAGTIISHLCGLTGIYIPATTACFLANNSEFINILVFLFVIVFPMISMTLIYYRLIKISRGHQQRNNRNGQNEGGNIQDNKALKTFLVVTLTFVFCYTPYMVTRTVQLYTGVEYPDWTLFVISWLYVSNSAFNVFIYCLFNQAYRQMARRIISERFPSCKVSIAPVNI</sequence>
<dbReference type="EnsemblMetazoa" id="XM_038220996.1">
    <property type="protein sequence ID" value="XP_038076924.1"/>
    <property type="gene ID" value="LOC119744832"/>
</dbReference>
<evidence type="ECO:0000259" key="11">
    <source>
        <dbReference type="PROSITE" id="PS50262"/>
    </source>
</evidence>
<feature type="domain" description="G-protein coupled receptors family 1 profile" evidence="11">
    <location>
        <begin position="36"/>
        <end position="283"/>
    </location>
</feature>
<keyword evidence="13" id="KW-1185">Reference proteome</keyword>
<dbReference type="RefSeq" id="XP_038076924.1">
    <property type="nucleotide sequence ID" value="XM_038220996.1"/>
</dbReference>
<feature type="transmembrane region" description="Helical" evidence="10">
    <location>
        <begin position="93"/>
        <end position="114"/>
    </location>
</feature>
<comment type="subcellular location">
    <subcellularLocation>
        <location evidence="1">Cell membrane</location>
        <topology evidence="1">Multi-pass membrane protein</topology>
    </subcellularLocation>
</comment>
<dbReference type="GO" id="GO:0004930">
    <property type="term" value="F:G protein-coupled receptor activity"/>
    <property type="evidence" value="ECO:0007669"/>
    <property type="project" value="UniProtKB-KW"/>
</dbReference>
<dbReference type="CDD" id="cd00637">
    <property type="entry name" value="7tm_classA_rhodopsin-like"/>
    <property type="match status" value="1"/>
</dbReference>
<feature type="transmembrane region" description="Helical" evidence="10">
    <location>
        <begin position="56"/>
        <end position="81"/>
    </location>
</feature>
<keyword evidence="3 9" id="KW-0812">Transmembrane</keyword>
<feature type="transmembrane region" description="Helical" evidence="10">
    <location>
        <begin position="177"/>
        <end position="201"/>
    </location>
</feature>
<dbReference type="OrthoDB" id="9615015at2759"/>
<dbReference type="PRINTS" id="PR00237">
    <property type="entry name" value="GPCRRHODOPSN"/>
</dbReference>
<dbReference type="PANTHER" id="PTHR24249:SF424">
    <property type="entry name" value="G-PROTEIN COUPLED RECEPTORS FAMILY 1 PROFILE DOMAIN-CONTAINING PROTEIN"/>
    <property type="match status" value="1"/>
</dbReference>
<dbReference type="SUPFAM" id="SSF81321">
    <property type="entry name" value="Family A G protein-coupled receptor-like"/>
    <property type="match status" value="1"/>
</dbReference>
<name>A0A914BLE3_PATMI</name>
<feature type="transmembrane region" description="Helical" evidence="10">
    <location>
        <begin position="135"/>
        <end position="165"/>
    </location>
</feature>
<feature type="transmembrane region" description="Helical" evidence="10">
    <location>
        <begin position="20"/>
        <end position="44"/>
    </location>
</feature>
<evidence type="ECO:0000256" key="6">
    <source>
        <dbReference type="ARBA" id="ARBA00023136"/>
    </source>
</evidence>
<evidence type="ECO:0000256" key="7">
    <source>
        <dbReference type="ARBA" id="ARBA00023170"/>
    </source>
</evidence>
<evidence type="ECO:0000256" key="4">
    <source>
        <dbReference type="ARBA" id="ARBA00022989"/>
    </source>
</evidence>
<accession>A0A914BLE3</accession>
<dbReference type="GeneID" id="119744832"/>
<dbReference type="PROSITE" id="PS50262">
    <property type="entry name" value="G_PROTEIN_RECEP_F1_2"/>
    <property type="match status" value="1"/>
</dbReference>
<evidence type="ECO:0000256" key="3">
    <source>
        <dbReference type="ARBA" id="ARBA00022692"/>
    </source>
</evidence>
<keyword evidence="7 9" id="KW-0675">Receptor</keyword>
<evidence type="ECO:0000256" key="5">
    <source>
        <dbReference type="ARBA" id="ARBA00023040"/>
    </source>
</evidence>
<protein>
    <recommendedName>
        <fullName evidence="11">G-protein coupled receptors family 1 profile domain-containing protein</fullName>
    </recommendedName>
</protein>
<evidence type="ECO:0000256" key="8">
    <source>
        <dbReference type="ARBA" id="ARBA00023224"/>
    </source>
</evidence>
<dbReference type="Pfam" id="PF00001">
    <property type="entry name" value="7tm_1"/>
    <property type="match status" value="1"/>
</dbReference>
<dbReference type="Proteomes" id="UP000887568">
    <property type="component" value="Unplaced"/>
</dbReference>
<dbReference type="GO" id="GO:0005886">
    <property type="term" value="C:plasma membrane"/>
    <property type="evidence" value="ECO:0007669"/>
    <property type="project" value="UniProtKB-SubCell"/>
</dbReference>
<comment type="similarity">
    <text evidence="9">Belongs to the G-protein coupled receptor 1 family.</text>
</comment>
<dbReference type="InterPro" id="IPR000276">
    <property type="entry name" value="GPCR_Rhodpsn"/>
</dbReference>
<keyword evidence="2" id="KW-1003">Cell membrane</keyword>
<feature type="transmembrane region" description="Helical" evidence="10">
    <location>
        <begin position="231"/>
        <end position="248"/>
    </location>
</feature>
<keyword evidence="6 10" id="KW-0472">Membrane</keyword>
<dbReference type="InterPro" id="IPR050569">
    <property type="entry name" value="TAAR"/>
</dbReference>
<evidence type="ECO:0000256" key="9">
    <source>
        <dbReference type="RuleBase" id="RU000688"/>
    </source>
</evidence>
<keyword evidence="8 9" id="KW-0807">Transducer</keyword>
<keyword evidence="5 9" id="KW-0297">G-protein coupled receptor</keyword>
<reference evidence="12" key="1">
    <citation type="submission" date="2022-11" db="UniProtKB">
        <authorList>
            <consortium name="EnsemblMetazoa"/>
        </authorList>
    </citation>
    <scope>IDENTIFICATION</scope>
</reference>
<dbReference type="AlphaFoldDB" id="A0A914BLE3"/>
<evidence type="ECO:0000256" key="1">
    <source>
        <dbReference type="ARBA" id="ARBA00004651"/>
    </source>
</evidence>
<evidence type="ECO:0000256" key="10">
    <source>
        <dbReference type="SAM" id="Phobius"/>
    </source>
</evidence>